<name>F1A4B7_DICPU</name>
<evidence type="ECO:0000313" key="9">
    <source>
        <dbReference type="Proteomes" id="UP000001064"/>
    </source>
</evidence>
<organism evidence="8 9">
    <name type="scientific">Dictyostelium purpureum</name>
    <name type="common">Slime mold</name>
    <dbReference type="NCBI Taxonomy" id="5786"/>
    <lineage>
        <taxon>Eukaryota</taxon>
        <taxon>Amoebozoa</taxon>
        <taxon>Evosea</taxon>
        <taxon>Eumycetozoa</taxon>
        <taxon>Dictyostelia</taxon>
        <taxon>Dictyosteliales</taxon>
        <taxon>Dictyosteliaceae</taxon>
        <taxon>Dictyostelium</taxon>
    </lineage>
</organism>
<sequence>MSDVRDILGSVAQSGLNSGKNEIESILTGQGNTPKRTPKDTPKTTMEKLQQTFKSLEGETITFAPQQLTKSGLKEKRRIKVSWNNKAFRNNARNDGLILHHWVKSNEKPNDYKYSKFNKKMEILVYNEEEYDLYLRDDKWSREDTDLLLELCKRFDTRFIVIADRFEGQVKRTVEDLKERYYRIQSKLIELRTKPEEDPFHNPLTTYAFNKVYETQRKLQSDILFHLSKEEVTEEEQLVEKYNTIENHLLKHSKESKSVFKVSQIAINNGPMKHYSQHDLQNRGVQGSYTGKNKNKRKHSELDAQQQGGATEDDTQITLNTRQGARIESTLFDLHIGRPTNNFSKLYYNDLKEDVLILLDLQKYYMEKRYHCEILKSQRDFLKNELDHLKATIPAEALALHVDEENETIQNSTDDSSSTAHRHHHSSSSHHHSSSSHRHSSSRDHHSSSRDHHTTTTHHHHQHHKDHFDKSNSSTTPFGIYSGQFPEKQKETPLPSTEKTPEKAIKSSAPTKKSLSSSTSSTNTTQQHNTTTTTTTITGNSNTPIINPIIGTPLMSSINISPHQTQNIAGTTPTNTTSTNTPNITPNLGGIPIMQSTTIGVTSPNSEKKTEDSSGAFGNLNDFISQSLNNSIHQQFSKKMAKEKRIQEKADKKNASKKEKKGGTKTTSTPSSTPSSLTPASTPSTANSTPLVNQSFNLNVQQPPLINLNSPQSASSILTSPQSINSPASAGTISPSTSKREPKEKKEREPKEKKPKKEKKEKEPKEKKERKKREPKNSTVSPVGQQASSNTTAANITPIISSQTNITSPTTTATSPTNQMLAQVPLIQPISISPMIQAPQLSMYYQQQQQFQYQQPQQFGLQQPIQQSMTISPTQPNQQTTQQTTSPNIPPQ</sequence>
<feature type="region of interest" description="Disordered" evidence="6">
    <location>
        <begin position="711"/>
        <end position="816"/>
    </location>
</feature>
<keyword evidence="3" id="KW-0805">Transcription regulation</keyword>
<protein>
    <recommendedName>
        <fullName evidence="7">Myb-like domain-containing protein</fullName>
    </recommendedName>
</protein>
<dbReference type="VEuPathDB" id="AmoebaDB:DICPUDRAFT_159517"/>
<dbReference type="Gene3D" id="1.10.10.60">
    <property type="entry name" value="Homeodomain-like"/>
    <property type="match status" value="1"/>
</dbReference>
<dbReference type="Proteomes" id="UP000001064">
    <property type="component" value="Unassembled WGS sequence"/>
</dbReference>
<evidence type="ECO:0000313" key="8">
    <source>
        <dbReference type="EMBL" id="EGC28963.1"/>
    </source>
</evidence>
<dbReference type="GO" id="GO:0006338">
    <property type="term" value="P:chromatin remodeling"/>
    <property type="evidence" value="ECO:0007669"/>
    <property type="project" value="InterPro"/>
</dbReference>
<feature type="compositionally biased region" description="Basic and acidic residues" evidence="6">
    <location>
        <begin position="643"/>
        <end position="657"/>
    </location>
</feature>
<feature type="region of interest" description="Disordered" evidence="6">
    <location>
        <begin position="407"/>
        <end position="544"/>
    </location>
</feature>
<dbReference type="InterPro" id="IPR032563">
    <property type="entry name" value="DAMP1_SANT-like"/>
</dbReference>
<keyword evidence="5" id="KW-0539">Nucleus</keyword>
<dbReference type="GO" id="GO:0006281">
    <property type="term" value="P:DNA repair"/>
    <property type="evidence" value="ECO:0007669"/>
    <property type="project" value="InterPro"/>
</dbReference>
<dbReference type="GeneID" id="10506894"/>
<feature type="compositionally biased region" description="Basic residues" evidence="6">
    <location>
        <begin position="420"/>
        <end position="440"/>
    </location>
</feature>
<feature type="compositionally biased region" description="Basic and acidic residues" evidence="6">
    <location>
        <begin position="758"/>
        <end position="767"/>
    </location>
</feature>
<dbReference type="GO" id="GO:0000122">
    <property type="term" value="P:negative regulation of transcription by RNA polymerase II"/>
    <property type="evidence" value="ECO:0000318"/>
    <property type="project" value="GO_Central"/>
</dbReference>
<keyword evidence="9" id="KW-1185">Reference proteome</keyword>
<feature type="compositionally biased region" description="Basic residues" evidence="6">
    <location>
        <begin position="455"/>
        <end position="465"/>
    </location>
</feature>
<reference evidence="9" key="1">
    <citation type="journal article" date="2011" name="Genome Biol.">
        <title>Comparative genomics of the social amoebae Dictyostelium discoideum and Dictyostelium purpureum.</title>
        <authorList>
            <consortium name="US DOE Joint Genome Institute (JGI-PGF)"/>
            <person name="Sucgang R."/>
            <person name="Kuo A."/>
            <person name="Tian X."/>
            <person name="Salerno W."/>
            <person name="Parikh A."/>
            <person name="Feasley C.L."/>
            <person name="Dalin E."/>
            <person name="Tu H."/>
            <person name="Huang E."/>
            <person name="Barry K."/>
            <person name="Lindquist E."/>
            <person name="Shapiro H."/>
            <person name="Bruce D."/>
            <person name="Schmutz J."/>
            <person name="Salamov A."/>
            <person name="Fey P."/>
            <person name="Gaudet P."/>
            <person name="Anjard C."/>
            <person name="Babu M.M."/>
            <person name="Basu S."/>
            <person name="Bushmanova Y."/>
            <person name="van der Wel H."/>
            <person name="Katoh-Kurasawa M."/>
            <person name="Dinh C."/>
            <person name="Coutinho P.M."/>
            <person name="Saito T."/>
            <person name="Elias M."/>
            <person name="Schaap P."/>
            <person name="Kay R.R."/>
            <person name="Henrissat B."/>
            <person name="Eichinger L."/>
            <person name="Rivero F."/>
            <person name="Putnam N.H."/>
            <person name="West C.M."/>
            <person name="Loomis W.F."/>
            <person name="Chisholm R.L."/>
            <person name="Shaulsky G."/>
            <person name="Strassmann J.E."/>
            <person name="Queller D.C."/>
            <person name="Kuspa A."/>
            <person name="Grigoriev I.V."/>
        </authorList>
    </citation>
    <scope>NUCLEOTIDE SEQUENCE [LARGE SCALE GENOMIC DNA]</scope>
    <source>
        <strain evidence="9">QSDP1</strain>
    </source>
</reference>
<dbReference type="InterPro" id="IPR009057">
    <property type="entry name" value="Homeodomain-like_sf"/>
</dbReference>
<dbReference type="InterPro" id="IPR001005">
    <property type="entry name" value="SANT/Myb"/>
</dbReference>
<feature type="compositionally biased region" description="Low complexity" evidence="6">
    <location>
        <begin position="571"/>
        <end position="587"/>
    </location>
</feature>
<dbReference type="Pfam" id="PF16282">
    <property type="entry name" value="SANT_DAMP1_like"/>
    <property type="match status" value="1"/>
</dbReference>
<dbReference type="SMART" id="SM00717">
    <property type="entry name" value="SANT"/>
    <property type="match status" value="1"/>
</dbReference>
<dbReference type="OrthoDB" id="19740at2759"/>
<dbReference type="InterPro" id="IPR027109">
    <property type="entry name" value="Swc4/Dmap1"/>
</dbReference>
<gene>
    <name evidence="8" type="ORF">DICPUDRAFT_159517</name>
</gene>
<accession>F1A4B7</accession>
<feature type="compositionally biased region" description="Polar residues" evidence="6">
    <location>
        <begin position="283"/>
        <end position="292"/>
    </location>
</feature>
<dbReference type="KEGG" id="dpp:DICPUDRAFT_159517"/>
<dbReference type="GO" id="GO:0035267">
    <property type="term" value="C:NuA4 histone acetyltransferase complex"/>
    <property type="evidence" value="ECO:0000318"/>
    <property type="project" value="GO_Central"/>
</dbReference>
<feature type="compositionally biased region" description="Polar residues" evidence="6">
    <location>
        <begin position="594"/>
        <end position="605"/>
    </location>
</feature>
<feature type="region of interest" description="Disordered" evidence="6">
    <location>
        <begin position="276"/>
        <end position="313"/>
    </location>
</feature>
<dbReference type="PANTHER" id="PTHR12855:SF10">
    <property type="entry name" value="DNA METHYLTRANSFERASE 1-ASSOCIATED PROTEIN 1"/>
    <property type="match status" value="1"/>
</dbReference>
<dbReference type="GO" id="GO:0000812">
    <property type="term" value="C:Swr1 complex"/>
    <property type="evidence" value="ECO:0000318"/>
    <property type="project" value="GO_Central"/>
</dbReference>
<feature type="compositionally biased region" description="Basic and acidic residues" evidence="6">
    <location>
        <begin position="441"/>
        <end position="454"/>
    </location>
</feature>
<keyword evidence="4" id="KW-0804">Transcription</keyword>
<dbReference type="EMBL" id="GL871510">
    <property type="protein sequence ID" value="EGC28963.1"/>
    <property type="molecule type" value="Genomic_DNA"/>
</dbReference>
<dbReference type="eggNOG" id="KOG2656">
    <property type="taxonomic scope" value="Eukaryota"/>
</dbReference>
<feature type="region of interest" description="Disordered" evidence="6">
    <location>
        <begin position="564"/>
        <end position="618"/>
    </location>
</feature>
<comment type="subcellular location">
    <subcellularLocation>
        <location evidence="1">Nucleus</location>
    </subcellularLocation>
</comment>
<dbReference type="GO" id="GO:0003714">
    <property type="term" value="F:transcription corepressor activity"/>
    <property type="evidence" value="ECO:0000318"/>
    <property type="project" value="GO_Central"/>
</dbReference>
<evidence type="ECO:0000256" key="4">
    <source>
        <dbReference type="ARBA" id="ARBA00023163"/>
    </source>
</evidence>
<dbReference type="SUPFAM" id="SSF46689">
    <property type="entry name" value="Homeodomain-like"/>
    <property type="match status" value="1"/>
</dbReference>
<feature type="region of interest" description="Disordered" evidence="6">
    <location>
        <begin position="848"/>
        <end position="892"/>
    </location>
</feature>
<dbReference type="STRING" id="5786.F1A4B7"/>
<evidence type="ECO:0000256" key="2">
    <source>
        <dbReference type="ARBA" id="ARBA00022853"/>
    </source>
</evidence>
<feature type="compositionally biased region" description="Basic and acidic residues" evidence="6">
    <location>
        <begin position="738"/>
        <end position="752"/>
    </location>
</feature>
<evidence type="ECO:0000256" key="5">
    <source>
        <dbReference type="ARBA" id="ARBA00023242"/>
    </source>
</evidence>
<feature type="compositionally biased region" description="Low complexity" evidence="6">
    <location>
        <begin position="516"/>
        <end position="544"/>
    </location>
</feature>
<dbReference type="AlphaFoldDB" id="F1A4B7"/>
<keyword evidence="2" id="KW-0156">Chromatin regulator</keyword>
<dbReference type="RefSeq" id="XP_003294512.1">
    <property type="nucleotide sequence ID" value="XM_003294464.1"/>
</dbReference>
<proteinExistence type="predicted"/>
<dbReference type="OMA" id="ERYYRIQ"/>
<feature type="region of interest" description="Disordered" evidence="6">
    <location>
        <begin position="14"/>
        <end position="45"/>
    </location>
</feature>
<feature type="region of interest" description="Disordered" evidence="6">
    <location>
        <begin position="634"/>
        <end position="691"/>
    </location>
</feature>
<feature type="compositionally biased region" description="Polar residues" evidence="6">
    <location>
        <begin position="777"/>
        <end position="794"/>
    </location>
</feature>
<evidence type="ECO:0000259" key="7">
    <source>
        <dbReference type="SMART" id="SM00717"/>
    </source>
</evidence>
<dbReference type="InParanoid" id="F1A4B7"/>
<evidence type="ECO:0000256" key="1">
    <source>
        <dbReference type="ARBA" id="ARBA00004123"/>
    </source>
</evidence>
<feature type="compositionally biased region" description="Polar residues" evidence="6">
    <location>
        <begin position="711"/>
        <end position="737"/>
    </location>
</feature>
<evidence type="ECO:0000256" key="3">
    <source>
        <dbReference type="ARBA" id="ARBA00023015"/>
    </source>
</evidence>
<dbReference type="FunFam" id="1.10.10.60:FF:000087">
    <property type="entry name" value="DNA methyltransferase 1-associated protein 1"/>
    <property type="match status" value="1"/>
</dbReference>
<feature type="compositionally biased region" description="Low complexity" evidence="6">
    <location>
        <begin position="664"/>
        <end position="691"/>
    </location>
</feature>
<evidence type="ECO:0000256" key="6">
    <source>
        <dbReference type="SAM" id="MobiDB-lite"/>
    </source>
</evidence>
<feature type="domain" description="Myb-like" evidence="7">
    <location>
        <begin position="136"/>
        <end position="187"/>
    </location>
</feature>
<dbReference type="PANTHER" id="PTHR12855">
    <property type="entry name" value="DNA METHYLTRANSFERASE 1-ASSOCIATED PROTEIN 1 FAMILY MEMBER"/>
    <property type="match status" value="1"/>
</dbReference>
<dbReference type="FunCoup" id="F1A4B7">
    <property type="interactions" value="762"/>
</dbReference>
<feature type="compositionally biased region" description="Low complexity" evidence="6">
    <location>
        <begin position="795"/>
        <end position="816"/>
    </location>
</feature>